<protein>
    <submittedName>
        <fullName evidence="1">Uncharacterized protein</fullName>
    </submittedName>
</protein>
<keyword evidence="2" id="KW-1185">Reference proteome</keyword>
<dbReference type="AlphaFoldDB" id="A0A4S8LD67"/>
<accession>A0A4S8LD67</accession>
<evidence type="ECO:0000313" key="1">
    <source>
        <dbReference type="EMBL" id="THU86886.1"/>
    </source>
</evidence>
<dbReference type="OrthoDB" id="3064439at2759"/>
<dbReference type="Proteomes" id="UP000297245">
    <property type="component" value="Unassembled WGS sequence"/>
</dbReference>
<proteinExistence type="predicted"/>
<sequence length="109" mass="12380">LTTNTNVVGFQSGLTRMQFANSLVLLNLCDMPTSDDMADIIWSNRGMGAFEGLQRLGFDVKPGCETEQVRQAFRAVYNFLDYHLSVKDKEDLGFSPIFVEHLLCKVTRW</sequence>
<reference evidence="1 2" key="1">
    <citation type="journal article" date="2019" name="Nat. Ecol. Evol.">
        <title>Megaphylogeny resolves global patterns of mushroom evolution.</title>
        <authorList>
            <person name="Varga T."/>
            <person name="Krizsan K."/>
            <person name="Foldi C."/>
            <person name="Dima B."/>
            <person name="Sanchez-Garcia M."/>
            <person name="Sanchez-Ramirez S."/>
            <person name="Szollosi G.J."/>
            <person name="Szarkandi J.G."/>
            <person name="Papp V."/>
            <person name="Albert L."/>
            <person name="Andreopoulos W."/>
            <person name="Angelini C."/>
            <person name="Antonin V."/>
            <person name="Barry K.W."/>
            <person name="Bougher N.L."/>
            <person name="Buchanan P."/>
            <person name="Buyck B."/>
            <person name="Bense V."/>
            <person name="Catcheside P."/>
            <person name="Chovatia M."/>
            <person name="Cooper J."/>
            <person name="Damon W."/>
            <person name="Desjardin D."/>
            <person name="Finy P."/>
            <person name="Geml J."/>
            <person name="Haridas S."/>
            <person name="Hughes K."/>
            <person name="Justo A."/>
            <person name="Karasinski D."/>
            <person name="Kautmanova I."/>
            <person name="Kiss B."/>
            <person name="Kocsube S."/>
            <person name="Kotiranta H."/>
            <person name="LaButti K.M."/>
            <person name="Lechner B.E."/>
            <person name="Liimatainen K."/>
            <person name="Lipzen A."/>
            <person name="Lukacs Z."/>
            <person name="Mihaltcheva S."/>
            <person name="Morgado L.N."/>
            <person name="Niskanen T."/>
            <person name="Noordeloos M.E."/>
            <person name="Ohm R.A."/>
            <person name="Ortiz-Santana B."/>
            <person name="Ovrebo C."/>
            <person name="Racz N."/>
            <person name="Riley R."/>
            <person name="Savchenko A."/>
            <person name="Shiryaev A."/>
            <person name="Soop K."/>
            <person name="Spirin V."/>
            <person name="Szebenyi C."/>
            <person name="Tomsovsky M."/>
            <person name="Tulloss R.E."/>
            <person name="Uehling J."/>
            <person name="Grigoriev I.V."/>
            <person name="Vagvolgyi C."/>
            <person name="Papp T."/>
            <person name="Martin F.M."/>
            <person name="Miettinen O."/>
            <person name="Hibbett D.S."/>
            <person name="Nagy L.G."/>
        </authorList>
    </citation>
    <scope>NUCLEOTIDE SEQUENCE [LARGE SCALE GENOMIC DNA]</scope>
    <source>
        <strain evidence="1 2">CBS 962.96</strain>
    </source>
</reference>
<feature type="non-terminal residue" evidence="1">
    <location>
        <position position="109"/>
    </location>
</feature>
<organism evidence="1 2">
    <name type="scientific">Dendrothele bispora (strain CBS 962.96)</name>
    <dbReference type="NCBI Taxonomy" id="1314807"/>
    <lineage>
        <taxon>Eukaryota</taxon>
        <taxon>Fungi</taxon>
        <taxon>Dikarya</taxon>
        <taxon>Basidiomycota</taxon>
        <taxon>Agaricomycotina</taxon>
        <taxon>Agaricomycetes</taxon>
        <taxon>Agaricomycetidae</taxon>
        <taxon>Agaricales</taxon>
        <taxon>Agaricales incertae sedis</taxon>
        <taxon>Dendrothele</taxon>
    </lineage>
</organism>
<evidence type="ECO:0000313" key="2">
    <source>
        <dbReference type="Proteomes" id="UP000297245"/>
    </source>
</evidence>
<gene>
    <name evidence="1" type="ORF">K435DRAFT_586616</name>
</gene>
<feature type="non-terminal residue" evidence="1">
    <location>
        <position position="1"/>
    </location>
</feature>
<dbReference type="EMBL" id="ML179474">
    <property type="protein sequence ID" value="THU86886.1"/>
    <property type="molecule type" value="Genomic_DNA"/>
</dbReference>
<name>A0A4S8LD67_DENBC</name>